<evidence type="ECO:0000313" key="2">
    <source>
        <dbReference type="Proteomes" id="UP000266723"/>
    </source>
</evidence>
<name>A0ABQ7AQZ2_BRACR</name>
<reference evidence="1 2" key="1">
    <citation type="journal article" date="2020" name="BMC Genomics">
        <title>Intraspecific diversification of the crop wild relative Brassica cretica Lam. using demographic model selection.</title>
        <authorList>
            <person name="Kioukis A."/>
            <person name="Michalopoulou V.A."/>
            <person name="Briers L."/>
            <person name="Pirintsos S."/>
            <person name="Studholme D.J."/>
            <person name="Pavlidis P."/>
            <person name="Sarris P.F."/>
        </authorList>
    </citation>
    <scope>NUCLEOTIDE SEQUENCE [LARGE SCALE GENOMIC DNA]</scope>
    <source>
        <strain evidence="2">cv. PFS-1207/04</strain>
    </source>
</reference>
<organism evidence="1 2">
    <name type="scientific">Brassica cretica</name>
    <name type="common">Mustard</name>
    <dbReference type="NCBI Taxonomy" id="69181"/>
    <lineage>
        <taxon>Eukaryota</taxon>
        <taxon>Viridiplantae</taxon>
        <taxon>Streptophyta</taxon>
        <taxon>Embryophyta</taxon>
        <taxon>Tracheophyta</taxon>
        <taxon>Spermatophyta</taxon>
        <taxon>Magnoliopsida</taxon>
        <taxon>eudicotyledons</taxon>
        <taxon>Gunneridae</taxon>
        <taxon>Pentapetalae</taxon>
        <taxon>rosids</taxon>
        <taxon>malvids</taxon>
        <taxon>Brassicales</taxon>
        <taxon>Brassicaceae</taxon>
        <taxon>Brassiceae</taxon>
        <taxon>Brassica</taxon>
    </lineage>
</organism>
<evidence type="ECO:0000313" key="1">
    <source>
        <dbReference type="EMBL" id="KAF3516565.1"/>
    </source>
</evidence>
<proteinExistence type="predicted"/>
<protein>
    <submittedName>
        <fullName evidence="1">Uncharacterized protein</fullName>
    </submittedName>
</protein>
<sequence length="70" mass="8227">MTFNSLQLSSQVRWLRTVKMNAKIACASVEFVSEIADWPTRTFALGRLSDLRVRAHRRYRRQMTKIAEKV</sequence>
<keyword evidence="2" id="KW-1185">Reference proteome</keyword>
<comment type="caution">
    <text evidence="1">The sequence shown here is derived from an EMBL/GenBank/DDBJ whole genome shotgun (WGS) entry which is preliminary data.</text>
</comment>
<dbReference type="Proteomes" id="UP000266723">
    <property type="component" value="Unassembled WGS sequence"/>
</dbReference>
<gene>
    <name evidence="1" type="ORF">DY000_02059277</name>
</gene>
<dbReference type="EMBL" id="QGKV02001556">
    <property type="protein sequence ID" value="KAF3516565.1"/>
    <property type="molecule type" value="Genomic_DNA"/>
</dbReference>
<accession>A0ABQ7AQZ2</accession>